<organism evidence="2 3">
    <name type="scientific">Simiduia curdlanivorans</name>
    <dbReference type="NCBI Taxonomy" id="1492769"/>
    <lineage>
        <taxon>Bacteria</taxon>
        <taxon>Pseudomonadati</taxon>
        <taxon>Pseudomonadota</taxon>
        <taxon>Gammaproteobacteria</taxon>
        <taxon>Cellvibrionales</taxon>
        <taxon>Cellvibrionaceae</taxon>
        <taxon>Simiduia</taxon>
    </lineage>
</organism>
<feature type="signal peptide" evidence="1">
    <location>
        <begin position="1"/>
        <end position="23"/>
    </location>
</feature>
<gene>
    <name evidence="2" type="ORF">ACFOX3_13500</name>
</gene>
<proteinExistence type="predicted"/>
<accession>A0ABV8V7V3</accession>
<evidence type="ECO:0000313" key="3">
    <source>
        <dbReference type="Proteomes" id="UP001595840"/>
    </source>
</evidence>
<comment type="caution">
    <text evidence="2">The sequence shown here is derived from an EMBL/GenBank/DDBJ whole genome shotgun (WGS) entry which is preliminary data.</text>
</comment>
<name>A0ABV8V7V3_9GAMM</name>
<feature type="chain" id="PRO_5045141538" description="CopL family metal-binding regulatory protein" evidence="1">
    <location>
        <begin position="24"/>
        <end position="142"/>
    </location>
</feature>
<evidence type="ECO:0008006" key="4">
    <source>
        <dbReference type="Google" id="ProtNLM"/>
    </source>
</evidence>
<keyword evidence="1" id="KW-0732">Signal</keyword>
<keyword evidence="3" id="KW-1185">Reference proteome</keyword>
<evidence type="ECO:0000313" key="2">
    <source>
        <dbReference type="EMBL" id="MFC4363325.1"/>
    </source>
</evidence>
<protein>
    <recommendedName>
        <fullName evidence="4">CopL family metal-binding regulatory protein</fullName>
    </recommendedName>
</protein>
<dbReference type="EMBL" id="JBHSCX010000020">
    <property type="protein sequence ID" value="MFC4363325.1"/>
    <property type="molecule type" value="Genomic_DNA"/>
</dbReference>
<evidence type="ECO:0000256" key="1">
    <source>
        <dbReference type="SAM" id="SignalP"/>
    </source>
</evidence>
<reference evidence="3" key="1">
    <citation type="journal article" date="2019" name="Int. J. Syst. Evol. Microbiol.">
        <title>The Global Catalogue of Microorganisms (GCM) 10K type strain sequencing project: providing services to taxonomists for standard genome sequencing and annotation.</title>
        <authorList>
            <consortium name="The Broad Institute Genomics Platform"/>
            <consortium name="The Broad Institute Genome Sequencing Center for Infectious Disease"/>
            <person name="Wu L."/>
            <person name="Ma J."/>
        </authorList>
    </citation>
    <scope>NUCLEOTIDE SEQUENCE [LARGE SCALE GENOMIC DNA]</scope>
    <source>
        <strain evidence="3">CECT 8570</strain>
    </source>
</reference>
<dbReference type="Proteomes" id="UP001595840">
    <property type="component" value="Unassembled WGS sequence"/>
</dbReference>
<dbReference type="RefSeq" id="WP_290261046.1">
    <property type="nucleotide sequence ID" value="NZ_JAUFQG010000004.1"/>
</dbReference>
<sequence>MTLRARQLAVLTLLLTFSVQLLASAVPPCAMLSSGADALVTPPDDARPMQQVAGHEGMNHADMGHGEATRNDRAGSAAMACCESEQGCATDSCDMDSCIMAPAVPSLMYTPVDVALNTKPATAVQFAFAHFLEPRFHPPRSA</sequence>